<keyword evidence="2" id="KW-0812">Transmembrane</keyword>
<keyword evidence="2" id="KW-1133">Transmembrane helix</keyword>
<feature type="compositionally biased region" description="Basic residues" evidence="1">
    <location>
        <begin position="1"/>
        <end position="20"/>
    </location>
</feature>
<proteinExistence type="predicted"/>
<organism evidence="4 6">
    <name type="scientific">Arctia plantaginis</name>
    <name type="common">Wood tiger moth</name>
    <name type="synonym">Phalaena plantaginis</name>
    <dbReference type="NCBI Taxonomy" id="874455"/>
    <lineage>
        <taxon>Eukaryota</taxon>
        <taxon>Metazoa</taxon>
        <taxon>Ecdysozoa</taxon>
        <taxon>Arthropoda</taxon>
        <taxon>Hexapoda</taxon>
        <taxon>Insecta</taxon>
        <taxon>Pterygota</taxon>
        <taxon>Neoptera</taxon>
        <taxon>Endopterygota</taxon>
        <taxon>Lepidoptera</taxon>
        <taxon>Glossata</taxon>
        <taxon>Ditrysia</taxon>
        <taxon>Noctuoidea</taxon>
        <taxon>Erebidae</taxon>
        <taxon>Arctiinae</taxon>
        <taxon>Arctia</taxon>
    </lineage>
</organism>
<evidence type="ECO:0000256" key="1">
    <source>
        <dbReference type="SAM" id="MobiDB-lite"/>
    </source>
</evidence>
<feature type="region of interest" description="Disordered" evidence="1">
    <location>
        <begin position="1"/>
        <end position="28"/>
    </location>
</feature>
<dbReference type="OrthoDB" id="10573222at2759"/>
<name>A0A8S1BLH8_ARCPL</name>
<sequence>MNRIRVRPKKRTPTHSRGSNRKLQQLERRRRREERLLRYLNKFPAVLICIITAAGTKPLPTPIMRGRHPPPRARPRLRPLLRADAPRPNTYTCLPAPNTDYGVKSTALSLTIVTNDRTRASTHIYEKFQVMNNV</sequence>
<gene>
    <name evidence="3" type="ORF">APLA_LOCUS13199</name>
    <name evidence="4" type="ORF">APLA_LOCUS16893</name>
</gene>
<evidence type="ECO:0000313" key="3">
    <source>
        <dbReference type="EMBL" id="CAB3251743.1"/>
    </source>
</evidence>
<feature type="transmembrane region" description="Helical" evidence="2">
    <location>
        <begin position="36"/>
        <end position="55"/>
    </location>
</feature>
<evidence type="ECO:0000313" key="5">
    <source>
        <dbReference type="Proteomes" id="UP000494106"/>
    </source>
</evidence>
<dbReference type="EMBL" id="CADEBD010000745">
    <property type="protein sequence ID" value="CAB3259982.1"/>
    <property type="molecule type" value="Genomic_DNA"/>
</dbReference>
<dbReference type="AlphaFoldDB" id="A0A8S1BLH8"/>
<evidence type="ECO:0000313" key="6">
    <source>
        <dbReference type="Proteomes" id="UP000494256"/>
    </source>
</evidence>
<comment type="caution">
    <text evidence="4">The sequence shown here is derived from an EMBL/GenBank/DDBJ whole genome shotgun (WGS) entry which is preliminary data.</text>
</comment>
<dbReference type="Proteomes" id="UP000494256">
    <property type="component" value="Unassembled WGS sequence"/>
</dbReference>
<dbReference type="Proteomes" id="UP000494106">
    <property type="component" value="Unassembled WGS sequence"/>
</dbReference>
<accession>A0A8S1BLH8</accession>
<reference evidence="5 6" key="1">
    <citation type="submission" date="2020-04" db="EMBL/GenBank/DDBJ databases">
        <authorList>
            <person name="Wallbank WR R."/>
            <person name="Pardo Diaz C."/>
            <person name="Kozak K."/>
            <person name="Martin S."/>
            <person name="Jiggins C."/>
            <person name="Moest M."/>
            <person name="Warren A I."/>
            <person name="Byers J.R.P. K."/>
            <person name="Montejo-Kovacevich G."/>
            <person name="Yen C E."/>
        </authorList>
    </citation>
    <scope>NUCLEOTIDE SEQUENCE [LARGE SCALE GENOMIC DNA]</scope>
</reference>
<evidence type="ECO:0000256" key="2">
    <source>
        <dbReference type="SAM" id="Phobius"/>
    </source>
</evidence>
<keyword evidence="2" id="KW-0472">Membrane</keyword>
<keyword evidence="5" id="KW-1185">Reference proteome</keyword>
<dbReference type="EMBL" id="CADEBC010000550">
    <property type="protein sequence ID" value="CAB3251743.1"/>
    <property type="molecule type" value="Genomic_DNA"/>
</dbReference>
<protein>
    <submittedName>
        <fullName evidence="4">Uncharacterized protein</fullName>
    </submittedName>
</protein>
<evidence type="ECO:0000313" key="4">
    <source>
        <dbReference type="EMBL" id="CAB3259982.1"/>
    </source>
</evidence>